<feature type="compositionally biased region" description="Basic and acidic residues" evidence="5">
    <location>
        <begin position="27"/>
        <end position="44"/>
    </location>
</feature>
<dbReference type="GO" id="GO:0005509">
    <property type="term" value="F:calcium ion binding"/>
    <property type="evidence" value="ECO:0007669"/>
    <property type="project" value="InterPro"/>
</dbReference>
<evidence type="ECO:0000256" key="4">
    <source>
        <dbReference type="ARBA" id="ARBA00022837"/>
    </source>
</evidence>
<evidence type="ECO:0000256" key="3">
    <source>
        <dbReference type="ARBA" id="ARBA00022729"/>
    </source>
</evidence>
<comment type="caution">
    <text evidence="7">The sequence shown here is derived from an EMBL/GenBank/DDBJ whole genome shotgun (WGS) entry which is preliminary data.</text>
</comment>
<dbReference type="InterPro" id="IPR000421">
    <property type="entry name" value="FA58C"/>
</dbReference>
<evidence type="ECO:0000313" key="8">
    <source>
        <dbReference type="Proteomes" id="UP000019140"/>
    </source>
</evidence>
<evidence type="ECO:0000256" key="5">
    <source>
        <dbReference type="SAM" id="MobiDB-lite"/>
    </source>
</evidence>
<reference evidence="7 8" key="1">
    <citation type="journal article" date="2014" name="Nature">
        <title>An environmental bacterial taxon with a large and distinct metabolic repertoire.</title>
        <authorList>
            <person name="Wilson M.C."/>
            <person name="Mori T."/>
            <person name="Ruckert C."/>
            <person name="Uria A.R."/>
            <person name="Helf M.J."/>
            <person name="Takada K."/>
            <person name="Gernert C."/>
            <person name="Steffens U.A."/>
            <person name="Heycke N."/>
            <person name="Schmitt S."/>
            <person name="Rinke C."/>
            <person name="Helfrich E.J."/>
            <person name="Brachmann A.O."/>
            <person name="Gurgui C."/>
            <person name="Wakimoto T."/>
            <person name="Kracht M."/>
            <person name="Crusemann M."/>
            <person name="Hentschel U."/>
            <person name="Abe I."/>
            <person name="Matsunaga S."/>
            <person name="Kalinowski J."/>
            <person name="Takeyama H."/>
            <person name="Piel J."/>
        </authorList>
    </citation>
    <scope>NUCLEOTIDE SEQUENCE [LARGE SCALE GENOMIC DNA]</scope>
    <source>
        <strain evidence="8">TSY2</strain>
    </source>
</reference>
<accession>W4MER8</accession>
<dbReference type="AlphaFoldDB" id="W4MER8"/>
<dbReference type="PROSITE" id="PS50022">
    <property type="entry name" value="FA58C_3"/>
    <property type="match status" value="1"/>
</dbReference>
<dbReference type="Pfam" id="PF18884">
    <property type="entry name" value="TSP3_bac"/>
    <property type="match status" value="3"/>
</dbReference>
<keyword evidence="4" id="KW-0106">Calcium</keyword>
<dbReference type="Pfam" id="PF00754">
    <property type="entry name" value="F5_F8_type_C"/>
    <property type="match status" value="1"/>
</dbReference>
<dbReference type="SUPFAM" id="SSF49785">
    <property type="entry name" value="Galactose-binding domain-like"/>
    <property type="match status" value="1"/>
</dbReference>
<comment type="subcellular location">
    <subcellularLocation>
        <location evidence="1">Secreted</location>
    </subcellularLocation>
</comment>
<keyword evidence="2" id="KW-0964">Secreted</keyword>
<dbReference type="Gene3D" id="2.60.120.260">
    <property type="entry name" value="Galactose-binding domain-like"/>
    <property type="match status" value="1"/>
</dbReference>
<evidence type="ECO:0000256" key="1">
    <source>
        <dbReference type="ARBA" id="ARBA00004613"/>
    </source>
</evidence>
<evidence type="ECO:0000256" key="2">
    <source>
        <dbReference type="ARBA" id="ARBA00022525"/>
    </source>
</evidence>
<organism evidence="7 8">
    <name type="scientific">Candidatus Entotheonella gemina</name>
    <dbReference type="NCBI Taxonomy" id="1429439"/>
    <lineage>
        <taxon>Bacteria</taxon>
        <taxon>Pseudomonadati</taxon>
        <taxon>Nitrospinota/Tectimicrobiota group</taxon>
        <taxon>Candidatus Tectimicrobiota</taxon>
        <taxon>Candidatus Entotheonellia</taxon>
        <taxon>Candidatus Entotheonellales</taxon>
        <taxon>Candidatus Entotheonellaceae</taxon>
        <taxon>Candidatus Entotheonella</taxon>
    </lineage>
</organism>
<evidence type="ECO:0000313" key="7">
    <source>
        <dbReference type="EMBL" id="ETX08814.1"/>
    </source>
</evidence>
<name>W4MER8_9BACT</name>
<feature type="domain" description="F5/8 type C" evidence="6">
    <location>
        <begin position="97"/>
        <end position="226"/>
    </location>
</feature>
<dbReference type="InterPro" id="IPR059100">
    <property type="entry name" value="TSP3_bac"/>
</dbReference>
<keyword evidence="8" id="KW-1185">Reference proteome</keyword>
<dbReference type="EMBL" id="AZHX01000127">
    <property type="protein sequence ID" value="ETX08814.1"/>
    <property type="molecule type" value="Genomic_DNA"/>
</dbReference>
<evidence type="ECO:0000259" key="6">
    <source>
        <dbReference type="PROSITE" id="PS50022"/>
    </source>
</evidence>
<gene>
    <name evidence="7" type="ORF">ETSY2_03175</name>
</gene>
<dbReference type="InterPro" id="IPR008979">
    <property type="entry name" value="Galactose-bd-like_sf"/>
</dbReference>
<protein>
    <recommendedName>
        <fullName evidence="6">F5/8 type C domain-containing protein</fullName>
    </recommendedName>
</protein>
<keyword evidence="3" id="KW-0732">Signal</keyword>
<proteinExistence type="predicted"/>
<dbReference type="HOGENOM" id="CLU_1222933_0_0_7"/>
<dbReference type="InterPro" id="IPR028974">
    <property type="entry name" value="TSP_type-3_rpt"/>
</dbReference>
<dbReference type="SUPFAM" id="SSF103647">
    <property type="entry name" value="TSP type-3 repeat"/>
    <property type="match status" value="1"/>
</dbReference>
<sequence>MAASGEESTHSNEVSAYLDVDTDGDGLSDREESQYGTDPHRADTDGDGINDGQELAFWKDQWNKDADGDGQINLLDRDSDDDGFADGAEKDDGTNPLDSDSFPKPSPSVPDLLPVVAIEASDANKQNVPENAIDGELQTRWAAQGDGQWMMFDIGTFATVNEVAIAWFKGDTRKASFTLDVSVDGKDWKEVFSGDSSGKTQDFESYTFSDITARYVRFTGYGKFIQ</sequence>
<dbReference type="Proteomes" id="UP000019140">
    <property type="component" value="Unassembled WGS sequence"/>
</dbReference>
<dbReference type="PATRIC" id="fig|1429439.4.peg.546"/>
<feature type="region of interest" description="Disordered" evidence="5">
    <location>
        <begin position="1"/>
        <end position="111"/>
    </location>
</feature>